<comment type="subcellular location">
    <subcellularLocation>
        <location evidence="2">Cell outer membrane</location>
        <topology evidence="2">Lipid-anchor</topology>
    </subcellularLocation>
</comment>
<keyword evidence="2" id="KW-0812">Transmembrane</keyword>
<keyword evidence="3" id="KW-0175">Coiled coil</keyword>
<keyword evidence="2" id="KW-0472">Membrane</keyword>
<dbReference type="Gene3D" id="1.20.1600.10">
    <property type="entry name" value="Outer membrane efflux proteins (OEP)"/>
    <property type="match status" value="1"/>
</dbReference>
<dbReference type="OrthoDB" id="9770517at2"/>
<dbReference type="GO" id="GO:0009279">
    <property type="term" value="C:cell outer membrane"/>
    <property type="evidence" value="ECO:0007669"/>
    <property type="project" value="UniProtKB-SubCell"/>
</dbReference>
<keyword evidence="2" id="KW-0449">Lipoprotein</keyword>
<reference evidence="4 5" key="1">
    <citation type="submission" date="2016-10" db="EMBL/GenBank/DDBJ databases">
        <authorList>
            <person name="de Groot N.N."/>
        </authorList>
    </citation>
    <scope>NUCLEOTIDE SEQUENCE [LARGE SCALE GENOMIC DNA]</scope>
    <source>
        <strain evidence="4 5">DSM 26515</strain>
    </source>
</reference>
<dbReference type="InterPro" id="IPR003423">
    <property type="entry name" value="OMP_efflux"/>
</dbReference>
<dbReference type="InterPro" id="IPR010131">
    <property type="entry name" value="MdtP/NodT-like"/>
</dbReference>
<dbReference type="NCBIfam" id="TIGR01845">
    <property type="entry name" value="outer_NodT"/>
    <property type="match status" value="1"/>
</dbReference>
<dbReference type="SUPFAM" id="SSF56954">
    <property type="entry name" value="Outer membrane efflux proteins (OEP)"/>
    <property type="match status" value="1"/>
</dbReference>
<name>A0A1H6SYK9_9GAMM</name>
<organism evidence="4 5">
    <name type="scientific">Frateuria terrea</name>
    <dbReference type="NCBI Taxonomy" id="529704"/>
    <lineage>
        <taxon>Bacteria</taxon>
        <taxon>Pseudomonadati</taxon>
        <taxon>Pseudomonadota</taxon>
        <taxon>Gammaproteobacteria</taxon>
        <taxon>Lysobacterales</taxon>
        <taxon>Rhodanobacteraceae</taxon>
        <taxon>Frateuria</taxon>
    </lineage>
</organism>
<dbReference type="GO" id="GO:0015562">
    <property type="term" value="F:efflux transmembrane transporter activity"/>
    <property type="evidence" value="ECO:0007669"/>
    <property type="project" value="InterPro"/>
</dbReference>
<evidence type="ECO:0000256" key="2">
    <source>
        <dbReference type="RuleBase" id="RU362097"/>
    </source>
</evidence>
<dbReference type="Proteomes" id="UP000199420">
    <property type="component" value="Unassembled WGS sequence"/>
</dbReference>
<keyword evidence="2" id="KW-0564">Palmitate</keyword>
<evidence type="ECO:0000313" key="5">
    <source>
        <dbReference type="Proteomes" id="UP000199420"/>
    </source>
</evidence>
<sequence>MSQATKTRRPFPSGERARREGAKLVLASALALLLAGCINVGPDYHPPAEKPVALQGVDTSRQTSADFQADWWKQFNDPTLDTLITRAAKNAPDLKIALAHLDEARAQLGTAHSEQWPDIETGASYTRSRGQTPGVSEQRTTTTAYQAGFDASWELDLFGGVRRSVQAARADSEAAAASLQDAQVTLFAEVARNYFDLRGTQLRIEVAQRDIANQREALELIQSRAALGTGSEQDVASARARLAGVEATLPVLATQSQADSFRLAVLLGERPGALDIDLSRARFTPIDATLPIGNAGDVLKRRPDIRIAERELAAATARIGVAKADWFPHVQLGGFLGFLAGRSNDFGSPATRAWSIAPSISWSGLNVQRVRSGVKASEARTDAALASYQRTVLRALEEVDNALVGYNQQRVRVQHLLDQARQSEHAAQLAKIRYDAGAIDYLELLDAQRTQLSAEDQLAEAEAGINLRAIALYKALGGGWQACGDERCSTLARAP</sequence>
<dbReference type="Gene3D" id="2.20.200.10">
    <property type="entry name" value="Outer membrane efflux proteins (OEP)"/>
    <property type="match status" value="1"/>
</dbReference>
<dbReference type="AlphaFoldDB" id="A0A1H6SYK9"/>
<gene>
    <name evidence="4" type="ORF">SAMN04487997_1611</name>
</gene>
<dbReference type="EMBL" id="FNYC01000002">
    <property type="protein sequence ID" value="SEI72999.1"/>
    <property type="molecule type" value="Genomic_DNA"/>
</dbReference>
<evidence type="ECO:0000313" key="4">
    <source>
        <dbReference type="EMBL" id="SEI72999.1"/>
    </source>
</evidence>
<dbReference type="PANTHER" id="PTHR30203">
    <property type="entry name" value="OUTER MEMBRANE CATION EFFLUX PROTEIN"/>
    <property type="match status" value="1"/>
</dbReference>
<comment type="similarity">
    <text evidence="1 2">Belongs to the outer membrane factor (OMF) (TC 1.B.17) family.</text>
</comment>
<accession>A0A1H6SYK9</accession>
<dbReference type="PANTHER" id="PTHR30203:SF25">
    <property type="entry name" value="OUTER MEMBRANE PROTEIN-RELATED"/>
    <property type="match status" value="1"/>
</dbReference>
<protein>
    <submittedName>
        <fullName evidence="4">Outer membrane protein, multidrug efflux system</fullName>
    </submittedName>
</protein>
<proteinExistence type="inferred from homology"/>
<dbReference type="Pfam" id="PF02321">
    <property type="entry name" value="OEP"/>
    <property type="match status" value="2"/>
</dbReference>
<evidence type="ECO:0000256" key="3">
    <source>
        <dbReference type="SAM" id="Coils"/>
    </source>
</evidence>
<evidence type="ECO:0000256" key="1">
    <source>
        <dbReference type="ARBA" id="ARBA00007613"/>
    </source>
</evidence>
<dbReference type="STRING" id="529704.SAMN02927913_1526"/>
<feature type="coiled-coil region" evidence="3">
    <location>
        <begin position="197"/>
        <end position="224"/>
    </location>
</feature>
<keyword evidence="2" id="KW-1134">Transmembrane beta strand</keyword>
<keyword evidence="5" id="KW-1185">Reference proteome</keyword>